<dbReference type="AlphaFoldDB" id="A0A1J5MSK8"/>
<comment type="caution">
    <text evidence="1">The sequence shown here is derived from an EMBL/GenBank/DDBJ whole genome shotgun (WGS) entry which is preliminary data.</text>
</comment>
<evidence type="ECO:0000313" key="1">
    <source>
        <dbReference type="EMBL" id="OIQ49606.1"/>
    </source>
</evidence>
<sequence>MLPAMDETTLDELRALAERNGIDPDQLLEIAEADGLPEELSAALADVLGDLTIFGQALDEKDG</sequence>
<name>A0A1J5MSK8_9BACT</name>
<gene>
    <name evidence="1" type="ORF">BerOc1_01531</name>
</gene>
<dbReference type="EMBL" id="LKAQ01000004">
    <property type="protein sequence ID" value="OIQ49606.1"/>
    <property type="molecule type" value="Genomic_DNA"/>
</dbReference>
<evidence type="ECO:0000313" key="2">
    <source>
        <dbReference type="Proteomes" id="UP000181901"/>
    </source>
</evidence>
<organism evidence="1 2">
    <name type="scientific">Pseudodesulfovibrio hydrargyri</name>
    <dbReference type="NCBI Taxonomy" id="2125990"/>
    <lineage>
        <taxon>Bacteria</taxon>
        <taxon>Pseudomonadati</taxon>
        <taxon>Thermodesulfobacteriota</taxon>
        <taxon>Desulfovibrionia</taxon>
        <taxon>Desulfovibrionales</taxon>
        <taxon>Desulfovibrionaceae</taxon>
    </lineage>
</organism>
<proteinExistence type="predicted"/>
<protein>
    <submittedName>
        <fullName evidence="1">Uncharacterized protein</fullName>
    </submittedName>
</protein>
<dbReference type="Proteomes" id="UP000181901">
    <property type="component" value="Unassembled WGS sequence"/>
</dbReference>
<reference evidence="1 2" key="1">
    <citation type="submission" date="2015-09" db="EMBL/GenBank/DDBJ databases">
        <title>Genome of Desulfovibrio dechloracetivorans BerOc1, a mercury methylating strain isolated from highly hydrocarbons and metals contaminated coastal sediments.</title>
        <authorList>
            <person name="Goni Urriza M."/>
            <person name="Gassie C."/>
            <person name="Bouchez O."/>
            <person name="Klopp C."/>
            <person name="Ranchou-Peyruse A."/>
            <person name="Remy G."/>
        </authorList>
    </citation>
    <scope>NUCLEOTIDE SEQUENCE [LARGE SCALE GENOMIC DNA]</scope>
    <source>
        <strain evidence="1 2">BerOc1</strain>
    </source>
</reference>
<accession>A0A1J5MSK8</accession>
<keyword evidence="2" id="KW-1185">Reference proteome</keyword>